<protein>
    <submittedName>
        <fullName evidence="3">CapA family protein</fullName>
    </submittedName>
</protein>
<dbReference type="InterPro" id="IPR029052">
    <property type="entry name" value="Metallo-depent_PP-like"/>
</dbReference>
<dbReference type="PANTHER" id="PTHR33393">
    <property type="entry name" value="POLYGLUTAMINE SYNTHESIS ACCESSORY PROTEIN RV0574C-RELATED"/>
    <property type="match status" value="1"/>
</dbReference>
<evidence type="ECO:0000259" key="2">
    <source>
        <dbReference type="SMART" id="SM00854"/>
    </source>
</evidence>
<keyword evidence="4" id="KW-1185">Reference proteome</keyword>
<dbReference type="Gene3D" id="3.60.21.10">
    <property type="match status" value="1"/>
</dbReference>
<evidence type="ECO:0000256" key="1">
    <source>
        <dbReference type="ARBA" id="ARBA00005662"/>
    </source>
</evidence>
<gene>
    <name evidence="3" type="ORF">PXX05_14575</name>
</gene>
<accession>A0ABY8ATK7</accession>
<organism evidence="3 4">
    <name type="scientific">Legionella cardiaca</name>
    <dbReference type="NCBI Taxonomy" id="1071983"/>
    <lineage>
        <taxon>Bacteria</taxon>
        <taxon>Pseudomonadati</taxon>
        <taxon>Pseudomonadota</taxon>
        <taxon>Gammaproteobacteria</taxon>
        <taxon>Legionellales</taxon>
        <taxon>Legionellaceae</taxon>
        <taxon>Legionella</taxon>
    </lineage>
</organism>
<dbReference type="PANTHER" id="PTHR33393:SF12">
    <property type="entry name" value="CAPSULE BIOSYNTHESIS PROTEIN CAPA"/>
    <property type="match status" value="1"/>
</dbReference>
<proteinExistence type="inferred from homology"/>
<evidence type="ECO:0000313" key="3">
    <source>
        <dbReference type="EMBL" id="WED43104.1"/>
    </source>
</evidence>
<feature type="domain" description="Capsule synthesis protein CapA" evidence="2">
    <location>
        <begin position="22"/>
        <end position="274"/>
    </location>
</feature>
<dbReference type="RefSeq" id="WP_275088918.1">
    <property type="nucleotide sequence ID" value="NZ_CP119078.1"/>
</dbReference>
<comment type="similarity">
    <text evidence="1">Belongs to the CapA family.</text>
</comment>
<reference evidence="3 4" key="1">
    <citation type="submission" date="2023-02" db="EMBL/GenBank/DDBJ databases">
        <title>Genome Sequence of L. cardiaca H63T.</title>
        <authorList>
            <person name="Lopez A.E."/>
            <person name="Cianciotto N.P."/>
        </authorList>
    </citation>
    <scope>NUCLEOTIDE SEQUENCE [LARGE SCALE GENOMIC DNA]</scope>
    <source>
        <strain evidence="3 4">H63</strain>
    </source>
</reference>
<dbReference type="InterPro" id="IPR019079">
    <property type="entry name" value="Capsule_synth_CapA"/>
</dbReference>
<evidence type="ECO:0000313" key="4">
    <source>
        <dbReference type="Proteomes" id="UP001222087"/>
    </source>
</evidence>
<dbReference type="SUPFAM" id="SSF56300">
    <property type="entry name" value="Metallo-dependent phosphatases"/>
    <property type="match status" value="1"/>
</dbReference>
<dbReference type="SMART" id="SM00854">
    <property type="entry name" value="PGA_cap"/>
    <property type="match status" value="1"/>
</dbReference>
<dbReference type="InterPro" id="IPR052169">
    <property type="entry name" value="CW_Biosynth-Accessory"/>
</dbReference>
<dbReference type="Proteomes" id="UP001222087">
    <property type="component" value="Chromosome"/>
</dbReference>
<dbReference type="CDD" id="cd07381">
    <property type="entry name" value="MPP_CapA"/>
    <property type="match status" value="1"/>
</dbReference>
<sequence>MSKLLLLLNFYLFSPLFAAHVHIIAVGDILVHMPLQKKGFKTGFATLWLDVIPQLNQADITYGNLEGPAAGMITMCGNETKYHSLAYTAFPMFNYPPSLIGALKLSGFDILSTANNHSLDRWGIGIDKTIDALHTNAMAFTGTRLQNGKGAFFAETNAHGISIAWLACTKHTNDIADKHRQVLKCYRDKEELLHLISELAKTHDAVIVTPHWGEEYHERYNKDQERLAKEFAEAGALAILGSHPHWVQPFAWLTMPAGKKVFVAYSLGNFISNQGKLPNRASGLLSLYLKKQTDGRVIIEKVNYQPTYMENRGNQLQLTLVKSKKHPAYQLLKRIIGEEYLILPEKGNQ</sequence>
<name>A0ABY8ATK7_9GAMM</name>
<dbReference type="Pfam" id="PF09587">
    <property type="entry name" value="PGA_cap"/>
    <property type="match status" value="1"/>
</dbReference>
<dbReference type="EMBL" id="CP119078">
    <property type="protein sequence ID" value="WED43104.1"/>
    <property type="molecule type" value="Genomic_DNA"/>
</dbReference>